<dbReference type="GO" id="GO:0006412">
    <property type="term" value="P:translation"/>
    <property type="evidence" value="ECO:0007669"/>
    <property type="project" value="UniProtKB-UniRule"/>
</dbReference>
<dbReference type="Pfam" id="PF00829">
    <property type="entry name" value="Ribosomal_L21p"/>
    <property type="match status" value="1"/>
</dbReference>
<dbReference type="InterPro" id="IPR028909">
    <property type="entry name" value="bL21-like"/>
</dbReference>
<keyword evidence="4 5" id="KW-0699">rRNA-binding</keyword>
<protein>
    <recommendedName>
        <fullName evidence="4">Large ribosomal subunit protein bL21</fullName>
    </recommendedName>
</protein>
<dbReference type="GO" id="GO:0005737">
    <property type="term" value="C:cytoplasm"/>
    <property type="evidence" value="ECO:0007669"/>
    <property type="project" value="UniProtKB-ARBA"/>
</dbReference>
<dbReference type="InterPro" id="IPR001787">
    <property type="entry name" value="Ribosomal_bL21"/>
</dbReference>
<dbReference type="Proteomes" id="UP000199415">
    <property type="component" value="Unassembled WGS sequence"/>
</dbReference>
<evidence type="ECO:0000256" key="5">
    <source>
        <dbReference type="RuleBase" id="RU000562"/>
    </source>
</evidence>
<dbReference type="NCBIfam" id="TIGR00061">
    <property type="entry name" value="L21"/>
    <property type="match status" value="1"/>
</dbReference>
<dbReference type="PANTHER" id="PTHR21349:SF0">
    <property type="entry name" value="LARGE RIBOSOMAL SUBUNIT PROTEIN BL21M"/>
    <property type="match status" value="1"/>
</dbReference>
<dbReference type="GO" id="GO:0005840">
    <property type="term" value="C:ribosome"/>
    <property type="evidence" value="ECO:0007669"/>
    <property type="project" value="UniProtKB-KW"/>
</dbReference>
<sequence>MFAVLQTGGKQYKVARNDVITVEKLAAEPGSEVELDQVLLVGQDGGSPRVGAPTVDGARVTAEVLEQTRGRKITVFKKKRRQGYRRTHGHRQHQTVLRITDIAVDGAKASETDASAPTPRQSPQQLREATNAGLNARNKAKARTARQRNTVFDTTLPGGGAEADDEA</sequence>
<comment type="function">
    <text evidence="4 5">This protein binds to 23S rRNA in the presence of protein L20.</text>
</comment>
<dbReference type="InterPro" id="IPR036164">
    <property type="entry name" value="bL21-like_sf"/>
</dbReference>
<dbReference type="EMBL" id="FNCE01000009">
    <property type="protein sequence ID" value="SDG35267.1"/>
    <property type="molecule type" value="Genomic_DNA"/>
</dbReference>
<evidence type="ECO:0000256" key="1">
    <source>
        <dbReference type="ARBA" id="ARBA00008563"/>
    </source>
</evidence>
<keyword evidence="8" id="KW-1185">Reference proteome</keyword>
<dbReference type="OrthoDB" id="9813334at2"/>
<keyword evidence="2 4" id="KW-0689">Ribosomal protein</keyword>
<dbReference type="SUPFAM" id="SSF141091">
    <property type="entry name" value="L21p-like"/>
    <property type="match status" value="1"/>
</dbReference>
<dbReference type="GO" id="GO:0003735">
    <property type="term" value="F:structural constituent of ribosome"/>
    <property type="evidence" value="ECO:0007669"/>
    <property type="project" value="InterPro"/>
</dbReference>
<name>A0A1G7TIW7_9PROT</name>
<gene>
    <name evidence="4" type="primary">rplU</name>
    <name evidence="7" type="ORF">SAMN05216241_109106</name>
</gene>
<evidence type="ECO:0000256" key="3">
    <source>
        <dbReference type="ARBA" id="ARBA00023274"/>
    </source>
</evidence>
<proteinExistence type="inferred from homology"/>
<comment type="subunit">
    <text evidence="4">Part of the 50S ribosomal subunit. Contacts protein L20.</text>
</comment>
<feature type="region of interest" description="Disordered" evidence="6">
    <location>
        <begin position="108"/>
        <end position="167"/>
    </location>
</feature>
<evidence type="ECO:0000313" key="7">
    <source>
        <dbReference type="EMBL" id="SDG35267.1"/>
    </source>
</evidence>
<dbReference type="HAMAP" id="MF_01363">
    <property type="entry name" value="Ribosomal_bL21"/>
    <property type="match status" value="1"/>
</dbReference>
<comment type="similarity">
    <text evidence="1 4 5">Belongs to the bacterial ribosomal protein bL21 family.</text>
</comment>
<accession>A0A1G7TIW7</accession>
<feature type="compositionally biased region" description="Polar residues" evidence="6">
    <location>
        <begin position="112"/>
        <end position="128"/>
    </location>
</feature>
<evidence type="ECO:0000256" key="2">
    <source>
        <dbReference type="ARBA" id="ARBA00022980"/>
    </source>
</evidence>
<keyword evidence="4 5" id="KW-0694">RNA-binding</keyword>
<dbReference type="PANTHER" id="PTHR21349">
    <property type="entry name" value="50S RIBOSOMAL PROTEIN L21"/>
    <property type="match status" value="1"/>
</dbReference>
<dbReference type="GO" id="GO:1990904">
    <property type="term" value="C:ribonucleoprotein complex"/>
    <property type="evidence" value="ECO:0007669"/>
    <property type="project" value="UniProtKB-KW"/>
</dbReference>
<evidence type="ECO:0000313" key="8">
    <source>
        <dbReference type="Proteomes" id="UP000199415"/>
    </source>
</evidence>
<evidence type="ECO:0000256" key="4">
    <source>
        <dbReference type="HAMAP-Rule" id="MF_01363"/>
    </source>
</evidence>
<dbReference type="GO" id="GO:0019843">
    <property type="term" value="F:rRNA binding"/>
    <property type="evidence" value="ECO:0007669"/>
    <property type="project" value="UniProtKB-UniRule"/>
</dbReference>
<reference evidence="7 8" key="1">
    <citation type="submission" date="2016-10" db="EMBL/GenBank/DDBJ databases">
        <authorList>
            <person name="de Groot N.N."/>
        </authorList>
    </citation>
    <scope>NUCLEOTIDE SEQUENCE [LARGE SCALE GENOMIC DNA]</scope>
    <source>
        <strain evidence="7 8">DSM 25584</strain>
    </source>
</reference>
<evidence type="ECO:0000256" key="6">
    <source>
        <dbReference type="SAM" id="MobiDB-lite"/>
    </source>
</evidence>
<dbReference type="STRING" id="1082479.SAMN05216241_109106"/>
<dbReference type="AlphaFoldDB" id="A0A1G7TIW7"/>
<keyword evidence="3 4" id="KW-0687">Ribonucleoprotein</keyword>
<organism evidence="7 8">
    <name type="scientific">Limimonas halophila</name>
    <dbReference type="NCBI Taxonomy" id="1082479"/>
    <lineage>
        <taxon>Bacteria</taxon>
        <taxon>Pseudomonadati</taxon>
        <taxon>Pseudomonadota</taxon>
        <taxon>Alphaproteobacteria</taxon>
        <taxon>Rhodospirillales</taxon>
        <taxon>Rhodovibrionaceae</taxon>
        <taxon>Limimonas</taxon>
    </lineage>
</organism>